<name>A0A510JA48_9FUSO</name>
<organism evidence="2 3">
    <name type="scientific">Pseudoleptotrichia goodfellowii</name>
    <dbReference type="NCBI Taxonomy" id="157692"/>
    <lineage>
        <taxon>Bacteria</taxon>
        <taxon>Fusobacteriati</taxon>
        <taxon>Fusobacteriota</taxon>
        <taxon>Fusobacteriia</taxon>
        <taxon>Fusobacteriales</taxon>
        <taxon>Leptotrichiaceae</taxon>
        <taxon>Pseudoleptotrichia</taxon>
    </lineage>
</organism>
<dbReference type="KEGG" id="lgo:JCM16774_0989"/>
<accession>A0A510JA48</accession>
<gene>
    <name evidence="2" type="ORF">JCM16774_0989</name>
</gene>
<feature type="compositionally biased region" description="Low complexity" evidence="1">
    <location>
        <begin position="31"/>
        <end position="53"/>
    </location>
</feature>
<evidence type="ECO:0000313" key="3">
    <source>
        <dbReference type="Proteomes" id="UP000321606"/>
    </source>
</evidence>
<sequence>MKKTLITFLILAQGIILAENKPKAAVPVQTQKKAPAAAKKADPKAAVQAKPADSPNTKAPAVPTQQKPVTTTKAAPKTTAKKDEVKKFKTLQEAADDYAKAMQEISNYGSREMLRTVNVDVDKYVGARGDQELTRKWEEINTMLLEQFEVSVYKVNENGNSGEAVFLIKGYDEEALSKYLNDNIDKYAKIKRLKGEVDIDIEAYINLQYNYLKNAKKINIATSTVNFVKTGNEWKKA</sequence>
<protein>
    <submittedName>
        <fullName evidence="2">Uncharacterized protein</fullName>
    </submittedName>
</protein>
<dbReference type="Proteomes" id="UP000321606">
    <property type="component" value="Chromosome"/>
</dbReference>
<feature type="compositionally biased region" description="Low complexity" evidence="1">
    <location>
        <begin position="67"/>
        <end position="78"/>
    </location>
</feature>
<dbReference type="STRING" id="714315.GCA_000516535_00980"/>
<dbReference type="AlphaFoldDB" id="A0A510JA48"/>
<feature type="region of interest" description="Disordered" evidence="1">
    <location>
        <begin position="23"/>
        <end position="81"/>
    </location>
</feature>
<dbReference type="EMBL" id="AP019822">
    <property type="protein sequence ID" value="BBM36057.1"/>
    <property type="molecule type" value="Genomic_DNA"/>
</dbReference>
<dbReference type="OrthoDB" id="79970at2"/>
<evidence type="ECO:0000313" key="2">
    <source>
        <dbReference type="EMBL" id="BBM36057.1"/>
    </source>
</evidence>
<reference evidence="2 3" key="1">
    <citation type="submission" date="2019-07" db="EMBL/GenBank/DDBJ databases">
        <title>Complete Genome Sequence of Leptotrichia goodfellowii Strain JCM 16774.</title>
        <authorList>
            <person name="Watanabe S."/>
            <person name="Cui L."/>
        </authorList>
    </citation>
    <scope>NUCLEOTIDE SEQUENCE [LARGE SCALE GENOMIC DNA]</scope>
    <source>
        <strain evidence="2 3">JCM16774</strain>
    </source>
</reference>
<proteinExistence type="predicted"/>
<evidence type="ECO:0000256" key="1">
    <source>
        <dbReference type="SAM" id="MobiDB-lite"/>
    </source>
</evidence>
<dbReference type="RefSeq" id="WP_051411745.1">
    <property type="nucleotide sequence ID" value="NZ_AP019822.1"/>
</dbReference>